<dbReference type="EMBL" id="QSTP01000001">
    <property type="protein sequence ID" value="RGM75287.1"/>
    <property type="molecule type" value="Genomic_DNA"/>
</dbReference>
<evidence type="ECO:0000313" key="1">
    <source>
        <dbReference type="EMBL" id="RGM75287.1"/>
    </source>
</evidence>
<comment type="caution">
    <text evidence="1">The sequence shown here is derived from an EMBL/GenBank/DDBJ whole genome shotgun (WGS) entry which is preliminary data.</text>
</comment>
<dbReference type="AlphaFoldDB" id="A0A3E4YKI8"/>
<reference evidence="1 2" key="1">
    <citation type="submission" date="2018-08" db="EMBL/GenBank/DDBJ databases">
        <title>A genome reference for cultivated species of the human gut microbiota.</title>
        <authorList>
            <person name="Zou Y."/>
            <person name="Xue W."/>
            <person name="Luo G."/>
        </authorList>
    </citation>
    <scope>NUCLEOTIDE SEQUENCE [LARGE SCALE GENOMIC DNA]</scope>
    <source>
        <strain evidence="1 2">OM07-13</strain>
    </source>
</reference>
<dbReference type="RefSeq" id="WP_117718045.1">
    <property type="nucleotide sequence ID" value="NZ_QSTP01000001.1"/>
</dbReference>
<dbReference type="Proteomes" id="UP000260758">
    <property type="component" value="Unassembled WGS sequence"/>
</dbReference>
<accession>A0A3E4YKI8</accession>
<sequence>MLIDYLSDLEVKTLKINTQQLNSSVLADFTDDELFDISKTLHLNVDEIKFLIQIPKRMEFDIFKSEMCHRLKTYGDIKFINIIENKKIIEKYWKFKWYAESLYVLAMIEELYCENNLEISNKYEFYQNQKLKTILFPKSAYMEMCLFNNEKDKIEKIYLKNANKYFLKYNIVEGNIRDIV</sequence>
<evidence type="ECO:0000313" key="2">
    <source>
        <dbReference type="Proteomes" id="UP000260758"/>
    </source>
</evidence>
<proteinExistence type="predicted"/>
<organism evidence="1 2">
    <name type="scientific">Agathobacter rectalis</name>
    <dbReference type="NCBI Taxonomy" id="39491"/>
    <lineage>
        <taxon>Bacteria</taxon>
        <taxon>Bacillati</taxon>
        <taxon>Bacillota</taxon>
        <taxon>Clostridia</taxon>
        <taxon>Lachnospirales</taxon>
        <taxon>Lachnospiraceae</taxon>
        <taxon>Agathobacter</taxon>
    </lineage>
</organism>
<protein>
    <submittedName>
        <fullName evidence="1">Uncharacterized protein</fullName>
    </submittedName>
</protein>
<name>A0A3E4YKI8_9FIRM</name>
<gene>
    <name evidence="1" type="ORF">DXB99_01780</name>
</gene>